<dbReference type="GO" id="GO:0005737">
    <property type="term" value="C:cytoplasm"/>
    <property type="evidence" value="ECO:0007669"/>
    <property type="project" value="UniProtKB-ARBA"/>
</dbReference>
<dbReference type="Proteomes" id="UP000318431">
    <property type="component" value="Unassembled WGS sequence"/>
</dbReference>
<evidence type="ECO:0000313" key="7">
    <source>
        <dbReference type="Proteomes" id="UP000318431"/>
    </source>
</evidence>
<dbReference type="AlphaFoldDB" id="A0A562RLW7"/>
<keyword evidence="7" id="KW-1185">Reference proteome</keyword>
<evidence type="ECO:0000259" key="5">
    <source>
        <dbReference type="SMART" id="SM00704"/>
    </source>
</evidence>
<dbReference type="InterPro" id="IPR026820">
    <property type="entry name" value="VioB/RebD_dom"/>
</dbReference>
<dbReference type="Gene3D" id="1.20.1260.10">
    <property type="match status" value="1"/>
</dbReference>
<protein>
    <submittedName>
        <fullName evidence="6">Putative Fe-S cluster protein YjdI</fullName>
    </submittedName>
</protein>
<dbReference type="InterPro" id="IPR012347">
    <property type="entry name" value="Ferritin-like"/>
</dbReference>
<evidence type="ECO:0000256" key="3">
    <source>
        <dbReference type="ARBA" id="ARBA00023004"/>
    </source>
</evidence>
<dbReference type="InterPro" id="IPR052950">
    <property type="entry name" value="CISD"/>
</dbReference>
<evidence type="ECO:0000256" key="1">
    <source>
        <dbReference type="ARBA" id="ARBA00022714"/>
    </source>
</evidence>
<dbReference type="InterPro" id="IPR010693">
    <property type="entry name" value="Divergent_4Fe-4S_mono-cluster"/>
</dbReference>
<dbReference type="GO" id="GO:0046872">
    <property type="term" value="F:metal ion binding"/>
    <property type="evidence" value="ECO:0007669"/>
    <property type="project" value="UniProtKB-KW"/>
</dbReference>
<dbReference type="SMART" id="SM00704">
    <property type="entry name" value="ZnF_CDGSH"/>
    <property type="match status" value="2"/>
</dbReference>
<dbReference type="Pfam" id="PF09360">
    <property type="entry name" value="zf-CDGSH"/>
    <property type="match status" value="2"/>
</dbReference>
<dbReference type="Gene3D" id="3.40.5.90">
    <property type="entry name" value="CDGSH iron-sulfur domain, mitoNEET-type"/>
    <property type="match status" value="2"/>
</dbReference>
<keyword evidence="3" id="KW-0408">Iron</keyword>
<gene>
    <name evidence="6" type="ORF">IP91_01115</name>
</gene>
<reference evidence="6 7" key="1">
    <citation type="journal article" date="2015" name="Stand. Genomic Sci.">
        <title>Genomic Encyclopedia of Bacterial and Archaeal Type Strains, Phase III: the genomes of soil and plant-associated and newly described type strains.</title>
        <authorList>
            <person name="Whitman W.B."/>
            <person name="Woyke T."/>
            <person name="Klenk H.P."/>
            <person name="Zhou Y."/>
            <person name="Lilburn T.G."/>
            <person name="Beck B.J."/>
            <person name="De Vos P."/>
            <person name="Vandamme P."/>
            <person name="Eisen J.A."/>
            <person name="Garrity G."/>
            <person name="Hugenholtz P."/>
            <person name="Kyrpides N.C."/>
        </authorList>
    </citation>
    <scope>NUCLEOTIDE SEQUENCE [LARGE SCALE GENOMIC DNA]</scope>
    <source>
        <strain evidence="6 7">CGMCC 1.10822</strain>
    </source>
</reference>
<organism evidence="6 7">
    <name type="scientific">Pseudoduganella lurida</name>
    <dbReference type="NCBI Taxonomy" id="1036180"/>
    <lineage>
        <taxon>Bacteria</taxon>
        <taxon>Pseudomonadati</taxon>
        <taxon>Pseudomonadota</taxon>
        <taxon>Betaproteobacteria</taxon>
        <taxon>Burkholderiales</taxon>
        <taxon>Oxalobacteraceae</taxon>
        <taxon>Telluria group</taxon>
        <taxon>Pseudoduganella</taxon>
    </lineage>
</organism>
<proteinExistence type="predicted"/>
<dbReference type="InterPro" id="IPR042216">
    <property type="entry name" value="MitoNEET_CISD"/>
</dbReference>
<name>A0A562RLW7_9BURK</name>
<feature type="domain" description="Iron-binding zinc finger CDGSH type" evidence="5">
    <location>
        <begin position="634"/>
        <end position="668"/>
    </location>
</feature>
<evidence type="ECO:0000313" key="6">
    <source>
        <dbReference type="EMBL" id="TWI70037.1"/>
    </source>
</evidence>
<evidence type="ECO:0000256" key="2">
    <source>
        <dbReference type="ARBA" id="ARBA00022723"/>
    </source>
</evidence>
<dbReference type="PANTHER" id="PTHR46491:SF3">
    <property type="entry name" value="CDGSH IRON-SULFUR DOMAIN-CONTAINING PROTEIN 3, MITOCHONDRIAL"/>
    <property type="match status" value="1"/>
</dbReference>
<dbReference type="EMBL" id="VLLB01000001">
    <property type="protein sequence ID" value="TWI70037.1"/>
    <property type="molecule type" value="Genomic_DNA"/>
</dbReference>
<accession>A0A562RLW7</accession>
<dbReference type="Pfam" id="PF06902">
    <property type="entry name" value="Fer4_19"/>
    <property type="match status" value="1"/>
</dbReference>
<dbReference type="PANTHER" id="PTHR46491">
    <property type="entry name" value="CDGSH IRON SULFUR DOMAIN PROTEIN HOMOLOG"/>
    <property type="match status" value="1"/>
</dbReference>
<sequence length="674" mass="73367">MTTDTPSSAHSLGTALNLATHRDQLISMLAEAAEVEHCLMCTYLYAAFSLKQGIDEDLLPDELSAVKRWRAEIIAIATEEMLHLALVNNLLIAVGSRPHYRHYNFPATAGQFPADVAVALLPFDAATLDHFIYVERPADADEPDGETMQKLDYSRDMNRDDLATDIPGDYRTVGELYQAIADSLTPLAASLGAEGLFVGREEAQLSEKDVFLPGLCTIATEADARRALTLIVEQGEGSAVCLETSHYARFRTIREQWHALEARRPGFKPYREVARHPVMRAPVTTEERVQVVSEPALSLLDVGNSAYFLMLRLFALMSDTTNCLLPRPAVMAQAMTLMHAVADVGVTLTTLPANPDHPGVMAGMTFSLSRTALGYESPESAAWLIAERMELLATHADCCVDALPVLGQLAHTLREAAGAWRQAHDAKDYGAGFASNPVPALPVMVQAMQPAAEDDDKIEVAHGENGTIYFHGRRCVHSRHCVLEEPDVFLANQEGEWIFPDKATPERLMRVARNCVSGAIRFERRDGRENETAPPVNLVRMRENGPLSANADVKLMLADGAEENPLRVALCRCGQSKNKPFCDQSHIAAGFTASGEAPTRPSPVLEERAGPMVVTPLRNGPLDVRGAAEIITGTGRTVDRTLSVRLCRCGQSKDKPFCDGSHRAAGFAADGRGA</sequence>
<dbReference type="Pfam" id="PF12902">
    <property type="entry name" value="Ferritin-like"/>
    <property type="match status" value="1"/>
</dbReference>
<keyword evidence="1" id="KW-0001">2Fe-2S</keyword>
<comment type="caution">
    <text evidence="6">The sequence shown here is derived from an EMBL/GenBank/DDBJ whole genome shotgun (WGS) entry which is preliminary data.</text>
</comment>
<keyword evidence="2" id="KW-0479">Metal-binding</keyword>
<feature type="domain" description="Iron-binding zinc finger CDGSH type" evidence="5">
    <location>
        <begin position="563"/>
        <end position="592"/>
    </location>
</feature>
<dbReference type="GO" id="GO:0051537">
    <property type="term" value="F:2 iron, 2 sulfur cluster binding"/>
    <property type="evidence" value="ECO:0007669"/>
    <property type="project" value="UniProtKB-KW"/>
</dbReference>
<keyword evidence="4" id="KW-0411">Iron-sulfur</keyword>
<dbReference type="InterPro" id="IPR018967">
    <property type="entry name" value="FeS-contain_CDGSH-typ"/>
</dbReference>
<evidence type="ECO:0000256" key="4">
    <source>
        <dbReference type="ARBA" id="ARBA00023014"/>
    </source>
</evidence>